<dbReference type="SMART" id="SM00724">
    <property type="entry name" value="TLC"/>
    <property type="match status" value="1"/>
</dbReference>
<comment type="subcellular location">
    <subcellularLocation>
        <location evidence="1">Membrane</location>
        <topology evidence="1">Multi-pass membrane protein</topology>
    </subcellularLocation>
</comment>
<dbReference type="EMBL" id="BRXU01000011">
    <property type="protein sequence ID" value="GLC54913.1"/>
    <property type="molecule type" value="Genomic_DNA"/>
</dbReference>
<keyword evidence="2 5" id="KW-0812">Transmembrane</keyword>
<gene>
    <name evidence="8" type="primary">PLEST006327</name>
    <name evidence="8" type="ORF">PLESTB_000919500</name>
</gene>
<dbReference type="InterPro" id="IPR006634">
    <property type="entry name" value="TLC-dom"/>
</dbReference>
<dbReference type="PANTHER" id="PTHR12560">
    <property type="entry name" value="LONGEVITY ASSURANCE FACTOR 1 LAG1"/>
    <property type="match status" value="1"/>
</dbReference>
<evidence type="ECO:0000256" key="4">
    <source>
        <dbReference type="ARBA" id="ARBA00023136"/>
    </source>
</evidence>
<dbReference type="Proteomes" id="UP001165080">
    <property type="component" value="Unassembled WGS sequence"/>
</dbReference>
<evidence type="ECO:0000313" key="9">
    <source>
        <dbReference type="Proteomes" id="UP001165080"/>
    </source>
</evidence>
<comment type="caution">
    <text evidence="8">The sequence shown here is derived from an EMBL/GenBank/DDBJ whole genome shotgun (WGS) entry which is preliminary data.</text>
</comment>
<dbReference type="Pfam" id="PF03798">
    <property type="entry name" value="TRAM_LAG1_CLN8"/>
    <property type="match status" value="1"/>
</dbReference>
<name>A0A9W6F372_9CHLO</name>
<evidence type="ECO:0000256" key="6">
    <source>
        <dbReference type="SAM" id="Phobius"/>
    </source>
</evidence>
<evidence type="ECO:0000256" key="5">
    <source>
        <dbReference type="PROSITE-ProRule" id="PRU00205"/>
    </source>
</evidence>
<accession>A0A9W6F372</accession>
<evidence type="ECO:0000313" key="8">
    <source>
        <dbReference type="EMBL" id="GLC54913.1"/>
    </source>
</evidence>
<dbReference type="InterPro" id="IPR016439">
    <property type="entry name" value="Lag1/Lac1-like"/>
</dbReference>
<dbReference type="AlphaFoldDB" id="A0A9W6F372"/>
<evidence type="ECO:0000256" key="3">
    <source>
        <dbReference type="ARBA" id="ARBA00022989"/>
    </source>
</evidence>
<feature type="transmembrane region" description="Helical" evidence="6">
    <location>
        <begin position="58"/>
        <end position="81"/>
    </location>
</feature>
<feature type="transmembrane region" description="Helical" evidence="6">
    <location>
        <begin position="338"/>
        <end position="359"/>
    </location>
</feature>
<organism evidence="8 9">
    <name type="scientific">Pleodorina starrii</name>
    <dbReference type="NCBI Taxonomy" id="330485"/>
    <lineage>
        <taxon>Eukaryota</taxon>
        <taxon>Viridiplantae</taxon>
        <taxon>Chlorophyta</taxon>
        <taxon>core chlorophytes</taxon>
        <taxon>Chlorophyceae</taxon>
        <taxon>CS clade</taxon>
        <taxon>Chlamydomonadales</taxon>
        <taxon>Volvocaceae</taxon>
        <taxon>Pleodorina</taxon>
    </lineage>
</organism>
<dbReference type="PROSITE" id="PS50922">
    <property type="entry name" value="TLC"/>
    <property type="match status" value="1"/>
</dbReference>
<sequence>MEPTTLSDSRTGFVGSINFLLFEFDSLRLIAPKGDPQYVLWFQERSRSLASYNQLSQLLLPSLSLFAALCLLRIAFFRFVVRRPRGQRRRYGVNCGGGGQTDSHGASARIQRRWCATDGAEGATATAKGASVKDVKIAAADPDLTAADAADAPMTEDELRLGEGCWAMVGGSALLLWGWLCVSRWNGGCPGWPSLDTSHCLGGWPLIPLPPPVRWYYCWEAAWYLHLLAKHHLGVGLKDNTLMVAHHVASMSLLVLSYCFSLHRPGVLLLALLNSSTPLLHLSKTAHHAGIRRVAVPSFAAFAAVYFVSRVLLFPIIFLPLGLVQPLTDIPRVLDHLLATYLLINALLWSLVGMQWVWFGAVIRVLRGTVGGDDSKLEAAARSWEQRRVQVQGRKGALAAANRCSACACSYCGPEGQGGDHDGGSGSALQDPLPSLLAPGKPSLLLQDGPAGAPAAAAAVAGATVVGAGAGLCSCCDREAGAALSAEGCCCTATAEGISDPGRRAQLLAAAPASALEHESAVWRRGGSGRAFRGY</sequence>
<evidence type="ECO:0000256" key="2">
    <source>
        <dbReference type="ARBA" id="ARBA00022692"/>
    </source>
</evidence>
<evidence type="ECO:0000256" key="1">
    <source>
        <dbReference type="ARBA" id="ARBA00004141"/>
    </source>
</evidence>
<proteinExistence type="predicted"/>
<dbReference type="GO" id="GO:0046513">
    <property type="term" value="P:ceramide biosynthetic process"/>
    <property type="evidence" value="ECO:0007669"/>
    <property type="project" value="InterPro"/>
</dbReference>
<protein>
    <submittedName>
        <fullName evidence="8">Ceramide synthase 5</fullName>
    </submittedName>
</protein>
<evidence type="ECO:0000259" key="7">
    <source>
        <dbReference type="PROSITE" id="PS50922"/>
    </source>
</evidence>
<keyword evidence="4 5" id="KW-0472">Membrane</keyword>
<keyword evidence="9" id="KW-1185">Reference proteome</keyword>
<dbReference type="GO" id="GO:0050291">
    <property type="term" value="F:sphingosine N-acyltransferase activity"/>
    <property type="evidence" value="ECO:0007669"/>
    <property type="project" value="InterPro"/>
</dbReference>
<dbReference type="PANTHER" id="PTHR12560:SF0">
    <property type="entry name" value="LD18904P"/>
    <property type="match status" value="1"/>
</dbReference>
<reference evidence="8 9" key="1">
    <citation type="journal article" date="2023" name="Commun. Biol.">
        <title>Reorganization of the ancestral sex-determining regions during the evolution of trioecy in Pleodorina starrii.</title>
        <authorList>
            <person name="Takahashi K."/>
            <person name="Suzuki S."/>
            <person name="Kawai-Toyooka H."/>
            <person name="Yamamoto K."/>
            <person name="Hamaji T."/>
            <person name="Ootsuki R."/>
            <person name="Yamaguchi H."/>
            <person name="Kawachi M."/>
            <person name="Higashiyama T."/>
            <person name="Nozaki H."/>
        </authorList>
    </citation>
    <scope>NUCLEOTIDE SEQUENCE [LARGE SCALE GENOMIC DNA]</scope>
    <source>
        <strain evidence="8 9">NIES-4479</strain>
    </source>
</reference>
<dbReference type="GO" id="GO:0005789">
    <property type="term" value="C:endoplasmic reticulum membrane"/>
    <property type="evidence" value="ECO:0007669"/>
    <property type="project" value="UniProtKB-SubCell"/>
</dbReference>
<feature type="transmembrane region" description="Helical" evidence="6">
    <location>
        <begin position="294"/>
        <end position="318"/>
    </location>
</feature>
<keyword evidence="3 6" id="KW-1133">Transmembrane helix</keyword>
<feature type="domain" description="TLC" evidence="7">
    <location>
        <begin position="156"/>
        <end position="371"/>
    </location>
</feature>